<dbReference type="EMBL" id="CAAALY010015609">
    <property type="protein sequence ID" value="VEL12723.1"/>
    <property type="molecule type" value="Genomic_DNA"/>
</dbReference>
<organism evidence="2 3">
    <name type="scientific">Protopolystoma xenopodis</name>
    <dbReference type="NCBI Taxonomy" id="117903"/>
    <lineage>
        <taxon>Eukaryota</taxon>
        <taxon>Metazoa</taxon>
        <taxon>Spiralia</taxon>
        <taxon>Lophotrochozoa</taxon>
        <taxon>Platyhelminthes</taxon>
        <taxon>Monogenea</taxon>
        <taxon>Polyopisthocotylea</taxon>
        <taxon>Polystomatidea</taxon>
        <taxon>Polystomatidae</taxon>
        <taxon>Protopolystoma</taxon>
    </lineage>
</organism>
<name>A0A448WIQ5_9PLAT</name>
<feature type="compositionally biased region" description="Basic and acidic residues" evidence="1">
    <location>
        <begin position="66"/>
        <end position="75"/>
    </location>
</feature>
<accession>A0A448WIQ5</accession>
<sequence length="500" mass="57897">MGTVAGPCIRNNHEHDRLDWAYDCTHDAMNQKIKDLAREFNTSYYKKSKFARPNSKPFIPPSLRLVDPEPSRPTHDSPIQRTICREERPTMQLFLRILATSEQREFKANDMNRHEVARNGFKNRPNKSLFTIAKEVDKINSSGRFEVNRPINWVDLDSNFPATMNIADFRPLSAPFVPNLIRKLVNSIESYCYSHSWNIVYATFSTDVRRMTWSVLRLLLREWDNLDAMDLRIQSITPQLRCAVLRRFLGCFKVKPLHFYKKTLTQIVQRPLFDQFLRPNPQIKTIVRNAVLPTSRTCLDTLAFLMIHLLHAWEYASNPVTTKIRLAEIYGPLIISFADRPTILDRDVSSSKTEEAAILEVIMDVCDSHFWNNLSMLKIRLAFDHLTGIERRRHKQHCKNMQNIGRKLNVGRSIERNRGREGEEGETARAEKTIGKASGMVRSMKTDYIHSSESTEKVPQFGSDGRESMTRKYSGEQIGRKTQSELTLDALSDHVVSLEW</sequence>
<reference evidence="2" key="1">
    <citation type="submission" date="2018-11" db="EMBL/GenBank/DDBJ databases">
        <authorList>
            <consortium name="Pathogen Informatics"/>
        </authorList>
    </citation>
    <scope>NUCLEOTIDE SEQUENCE</scope>
</reference>
<evidence type="ECO:0008006" key="4">
    <source>
        <dbReference type="Google" id="ProtNLM"/>
    </source>
</evidence>
<evidence type="ECO:0000313" key="2">
    <source>
        <dbReference type="EMBL" id="VEL12723.1"/>
    </source>
</evidence>
<dbReference type="AlphaFoldDB" id="A0A448WIQ5"/>
<gene>
    <name evidence="2" type="ORF">PXEA_LOCUS6163</name>
</gene>
<dbReference type="Proteomes" id="UP000784294">
    <property type="component" value="Unassembled WGS sequence"/>
</dbReference>
<dbReference type="OrthoDB" id="6247869at2759"/>
<feature type="region of interest" description="Disordered" evidence="1">
    <location>
        <begin position="449"/>
        <end position="478"/>
    </location>
</feature>
<comment type="caution">
    <text evidence="2">The sequence shown here is derived from an EMBL/GenBank/DDBJ whole genome shotgun (WGS) entry which is preliminary data.</text>
</comment>
<evidence type="ECO:0000256" key="1">
    <source>
        <dbReference type="SAM" id="MobiDB-lite"/>
    </source>
</evidence>
<evidence type="ECO:0000313" key="3">
    <source>
        <dbReference type="Proteomes" id="UP000784294"/>
    </source>
</evidence>
<protein>
    <recommendedName>
        <fullName evidence="4">Rho-GAP domain-containing protein</fullName>
    </recommendedName>
</protein>
<keyword evidence="3" id="KW-1185">Reference proteome</keyword>
<feature type="compositionally biased region" description="Basic and acidic residues" evidence="1">
    <location>
        <begin position="464"/>
        <end position="478"/>
    </location>
</feature>
<feature type="region of interest" description="Disordered" evidence="1">
    <location>
        <begin position="55"/>
        <end position="78"/>
    </location>
</feature>
<proteinExistence type="predicted"/>